<dbReference type="InterPro" id="IPR047045">
    <property type="entry name" value="CobQ_N"/>
</dbReference>
<organism evidence="7 8">
    <name type="scientific">Scopulibacillus cellulosilyticus</name>
    <dbReference type="NCBI Taxonomy" id="2665665"/>
    <lineage>
        <taxon>Bacteria</taxon>
        <taxon>Bacillati</taxon>
        <taxon>Bacillota</taxon>
        <taxon>Bacilli</taxon>
        <taxon>Bacillales</taxon>
        <taxon>Sporolactobacillaceae</taxon>
        <taxon>Scopulibacillus</taxon>
    </lineage>
</organism>
<dbReference type="Pfam" id="PF01656">
    <property type="entry name" value="CbiA"/>
    <property type="match status" value="1"/>
</dbReference>
<feature type="domain" description="CobB/CobQ-like glutamine amidotransferase" evidence="6">
    <location>
        <begin position="253"/>
        <end position="447"/>
    </location>
</feature>
<dbReference type="Gene3D" id="3.40.50.300">
    <property type="entry name" value="P-loop containing nucleotide triphosphate hydrolases"/>
    <property type="match status" value="1"/>
</dbReference>
<protein>
    <recommendedName>
        <fullName evidence="4">Cobyric acid synthase</fullName>
    </recommendedName>
</protein>
<dbReference type="InterPro" id="IPR027417">
    <property type="entry name" value="P-loop_NTPase"/>
</dbReference>
<evidence type="ECO:0000313" key="7">
    <source>
        <dbReference type="EMBL" id="MFC7391939.1"/>
    </source>
</evidence>
<evidence type="ECO:0000256" key="3">
    <source>
        <dbReference type="ARBA" id="ARBA00022962"/>
    </source>
</evidence>
<comment type="function">
    <text evidence="4">Catalyzes amidations at positions B, D, E, and G on adenosylcobyrinic A,C-diamide. NH(2) groups are provided by glutamine, and one molecule of ATP is hydrogenolyzed for each amidation.</text>
</comment>
<comment type="caution">
    <text evidence="7">The sequence shown here is derived from an EMBL/GenBank/DDBJ whole genome shotgun (WGS) entry which is preliminary data.</text>
</comment>
<dbReference type="InterPro" id="IPR002586">
    <property type="entry name" value="CobQ/CobB/MinD/ParA_Nub-bd_dom"/>
</dbReference>
<keyword evidence="2 4" id="KW-0169">Cobalamin biosynthesis</keyword>
<feature type="domain" description="CobQ/CobB/MinD/ParA nucleotide binding" evidence="5">
    <location>
        <begin position="4"/>
        <end position="230"/>
    </location>
</feature>
<evidence type="ECO:0000256" key="2">
    <source>
        <dbReference type="ARBA" id="ARBA00022573"/>
    </source>
</evidence>
<evidence type="ECO:0000256" key="4">
    <source>
        <dbReference type="HAMAP-Rule" id="MF_00028"/>
    </source>
</evidence>
<dbReference type="InterPro" id="IPR011698">
    <property type="entry name" value="GATase_3"/>
</dbReference>
<comment type="pathway">
    <text evidence="1 4">Cofactor biosynthesis; adenosylcobalamin biosynthesis.</text>
</comment>
<dbReference type="CDD" id="cd01750">
    <property type="entry name" value="GATase1_CobQ"/>
    <property type="match status" value="1"/>
</dbReference>
<dbReference type="RefSeq" id="WP_380963439.1">
    <property type="nucleotide sequence ID" value="NZ_JBHTCO010000003.1"/>
</dbReference>
<dbReference type="SUPFAM" id="SSF52317">
    <property type="entry name" value="Class I glutamine amidotransferase-like"/>
    <property type="match status" value="1"/>
</dbReference>
<feature type="active site" evidence="4">
    <location>
        <position position="439"/>
    </location>
</feature>
<proteinExistence type="inferred from homology"/>
<dbReference type="NCBIfam" id="TIGR00313">
    <property type="entry name" value="cobQ"/>
    <property type="match status" value="1"/>
</dbReference>
<dbReference type="CDD" id="cd05389">
    <property type="entry name" value="CobQ_N"/>
    <property type="match status" value="1"/>
</dbReference>
<keyword evidence="8" id="KW-1185">Reference proteome</keyword>
<dbReference type="SUPFAM" id="SSF52540">
    <property type="entry name" value="P-loop containing nucleoside triphosphate hydrolases"/>
    <property type="match status" value="1"/>
</dbReference>
<feature type="active site" description="Nucleophile" evidence="4">
    <location>
        <position position="332"/>
    </location>
</feature>
<dbReference type="HAMAP" id="MF_00028">
    <property type="entry name" value="CobQ"/>
    <property type="match status" value="1"/>
</dbReference>
<dbReference type="InterPro" id="IPR004459">
    <property type="entry name" value="CobQ_synth"/>
</dbReference>
<dbReference type="PANTHER" id="PTHR21343">
    <property type="entry name" value="DETHIOBIOTIN SYNTHETASE"/>
    <property type="match status" value="1"/>
</dbReference>
<sequence>MKGIMIQGTGSDVGKSFLATALCRIFYQRGYRVTPFKSQNMSNNSYVTVDGKEIGRAQGIQAEAAHVTASVDMNPILLKPRNDRTSEVVLLGESYQAYSGIDYRDHFYELGISAVKKSLERLNKDYELLVIEGAGSPVEMNLNDRELVNMKVAELADVPVILVADIERGGVFANIVGTLELLTEAERARVKGIIINKFRGDMTLFEEGVRWIEERTSVKVVGVLPYLHDHKIESEDSLSIASKFLNQEKKPIDIAVIRLPFISNYTDVEPFLYEEDVSVRFVGDTETFGSPDAVIIPGTRSTIADLDFLKEKGLDEAIVDYAKSGGTAAGICGGYQMMCDQLIDEAGTDTGEINKKVDGLGLIPAVTRFQPIKKTVRSTGVVHRRSGLMSVPIEGYEIHLGRTDMLDTDEPPLPFVSLQNGETEGVCYDKGRIIGTYFHHLFHNDEWRTVWLNQIRKKKGLPERNCHRLHQSGDHRFDLLAKQVETYLDIDYLTDLAINWEKHE</sequence>
<dbReference type="Pfam" id="PF07685">
    <property type="entry name" value="GATase_3"/>
    <property type="match status" value="1"/>
</dbReference>
<dbReference type="Proteomes" id="UP001596505">
    <property type="component" value="Unassembled WGS sequence"/>
</dbReference>
<comment type="similarity">
    <text evidence="4">Belongs to the CobB/CobQ family. CobQ subfamily.</text>
</comment>
<evidence type="ECO:0000256" key="1">
    <source>
        <dbReference type="ARBA" id="ARBA00004953"/>
    </source>
</evidence>
<dbReference type="PROSITE" id="PS51274">
    <property type="entry name" value="GATASE_COBBQ"/>
    <property type="match status" value="1"/>
</dbReference>
<evidence type="ECO:0000259" key="5">
    <source>
        <dbReference type="Pfam" id="PF01656"/>
    </source>
</evidence>
<dbReference type="Gene3D" id="3.40.50.880">
    <property type="match status" value="1"/>
</dbReference>
<dbReference type="PANTHER" id="PTHR21343:SF1">
    <property type="entry name" value="COBYRIC ACID SYNTHASE"/>
    <property type="match status" value="1"/>
</dbReference>
<reference evidence="8" key="1">
    <citation type="journal article" date="2019" name="Int. J. Syst. Evol. Microbiol.">
        <title>The Global Catalogue of Microorganisms (GCM) 10K type strain sequencing project: providing services to taxonomists for standard genome sequencing and annotation.</title>
        <authorList>
            <consortium name="The Broad Institute Genomics Platform"/>
            <consortium name="The Broad Institute Genome Sequencing Center for Infectious Disease"/>
            <person name="Wu L."/>
            <person name="Ma J."/>
        </authorList>
    </citation>
    <scope>NUCLEOTIDE SEQUENCE [LARGE SCALE GENOMIC DNA]</scope>
    <source>
        <strain evidence="8">CGMCC 1.16305</strain>
    </source>
</reference>
<accession>A0ABW2PRB2</accession>
<name>A0ABW2PRB2_9BACL</name>
<dbReference type="InterPro" id="IPR033949">
    <property type="entry name" value="CobQ_GATase1"/>
</dbReference>
<evidence type="ECO:0000259" key="6">
    <source>
        <dbReference type="Pfam" id="PF07685"/>
    </source>
</evidence>
<dbReference type="NCBIfam" id="NF001989">
    <property type="entry name" value="PRK00784.1"/>
    <property type="match status" value="1"/>
</dbReference>
<dbReference type="EMBL" id="JBHTCO010000003">
    <property type="protein sequence ID" value="MFC7391939.1"/>
    <property type="molecule type" value="Genomic_DNA"/>
</dbReference>
<gene>
    <name evidence="4" type="primary">cobQ</name>
    <name evidence="7" type="ORF">ACFQRG_02875</name>
</gene>
<keyword evidence="3 4" id="KW-0315">Glutamine amidotransferase</keyword>
<dbReference type="InterPro" id="IPR029062">
    <property type="entry name" value="Class_I_gatase-like"/>
</dbReference>
<evidence type="ECO:0000313" key="8">
    <source>
        <dbReference type="Proteomes" id="UP001596505"/>
    </source>
</evidence>